<keyword evidence="2" id="KW-1185">Reference proteome</keyword>
<name>A0AA37HF09_9HYPH</name>
<dbReference type="Proteomes" id="UP001055286">
    <property type="component" value="Unassembled WGS sequence"/>
</dbReference>
<organism evidence="1 2">
    <name type="scientific">Methylobacterium frigidaeris</name>
    <dbReference type="NCBI Taxonomy" id="2038277"/>
    <lineage>
        <taxon>Bacteria</taxon>
        <taxon>Pseudomonadati</taxon>
        <taxon>Pseudomonadota</taxon>
        <taxon>Alphaproteobacteria</taxon>
        <taxon>Hyphomicrobiales</taxon>
        <taxon>Methylobacteriaceae</taxon>
        <taxon>Methylobacterium</taxon>
    </lineage>
</organism>
<evidence type="ECO:0000313" key="2">
    <source>
        <dbReference type="Proteomes" id="UP001055286"/>
    </source>
</evidence>
<dbReference type="RefSeq" id="WP_099907327.1">
    <property type="nucleotide sequence ID" value="NZ_BPQJ01000030.1"/>
</dbReference>
<proteinExistence type="predicted"/>
<protein>
    <submittedName>
        <fullName evidence="1">Uncharacterized protein</fullName>
    </submittedName>
</protein>
<dbReference type="AlphaFoldDB" id="A0AA37HF09"/>
<gene>
    <name evidence="1" type="ORF">MPEAHAMD_5012</name>
</gene>
<comment type="caution">
    <text evidence="1">The sequence shown here is derived from an EMBL/GenBank/DDBJ whole genome shotgun (WGS) entry which is preliminary data.</text>
</comment>
<accession>A0AA37HF09</accession>
<dbReference type="EMBL" id="BPQJ01000030">
    <property type="protein sequence ID" value="GJD64827.1"/>
    <property type="molecule type" value="Genomic_DNA"/>
</dbReference>
<sequence length="85" mass="9465">MSQPQMERPAELMVWHGTLAAPGPREMRRYPTLRAALAAAVQADDPEALPWIVTEDGAVLSPRWIDEHAPRAIARQVRSSLRLPS</sequence>
<evidence type="ECO:0000313" key="1">
    <source>
        <dbReference type="EMBL" id="GJD64827.1"/>
    </source>
</evidence>
<reference evidence="1" key="2">
    <citation type="submission" date="2021-08" db="EMBL/GenBank/DDBJ databases">
        <authorList>
            <person name="Tani A."/>
            <person name="Ola A."/>
            <person name="Ogura Y."/>
            <person name="Katsura K."/>
            <person name="Hayashi T."/>
        </authorList>
    </citation>
    <scope>NUCLEOTIDE SEQUENCE</scope>
    <source>
        <strain evidence="1">JCM 32048</strain>
    </source>
</reference>
<reference evidence="1" key="1">
    <citation type="journal article" date="2016" name="Front. Microbiol.">
        <title>Genome Sequence of the Piezophilic, Mesophilic Sulfate-Reducing Bacterium Desulfovibrio indicus J2T.</title>
        <authorList>
            <person name="Cao J."/>
            <person name="Maignien L."/>
            <person name="Shao Z."/>
            <person name="Alain K."/>
            <person name="Jebbar M."/>
        </authorList>
    </citation>
    <scope>NUCLEOTIDE SEQUENCE</scope>
    <source>
        <strain evidence="1">JCM 32048</strain>
    </source>
</reference>